<evidence type="ECO:0000313" key="3">
    <source>
        <dbReference type="Proteomes" id="UP001447516"/>
    </source>
</evidence>
<feature type="signal peptide" evidence="1">
    <location>
        <begin position="1"/>
        <end position="25"/>
    </location>
</feature>
<accession>A0ABV0AM00</accession>
<reference evidence="2 3" key="1">
    <citation type="submission" date="2024-05" db="EMBL/GenBank/DDBJ databases">
        <title>Microbispora sp.ZYX-F-249.</title>
        <authorList>
            <person name="Xie H."/>
        </authorList>
    </citation>
    <scope>NUCLEOTIDE SEQUENCE [LARGE SCALE GENOMIC DNA]</scope>
    <source>
        <strain evidence="2 3">ZYX-F-249</strain>
    </source>
</reference>
<feature type="chain" id="PRO_5046435235" description="Carboxypeptidase regulatory-like domain-containing protein" evidence="1">
    <location>
        <begin position="26"/>
        <end position="746"/>
    </location>
</feature>
<gene>
    <name evidence="2" type="ORF">AAH991_14480</name>
</gene>
<dbReference type="Proteomes" id="UP001447516">
    <property type="component" value="Unassembled WGS sequence"/>
</dbReference>
<proteinExistence type="predicted"/>
<evidence type="ECO:0008006" key="4">
    <source>
        <dbReference type="Google" id="ProtNLM"/>
    </source>
</evidence>
<sequence>MLRRLMAAALVATGLVAAPVPAAHAAPAKPPSCDPGYCFTVDVKLDRAPAVGQTATLTVEVTAKEDLPDATTVIELPETLRWVRPPAGLDRGAATIGRSPVDRASRTERARRGKAVRYEGVVAAVAPGPASIRVQARDGRPGPGSEGLAYLTIGERSSIFGMPRDLPVREARMPAAAKSLAGDTCVQGRVKHVQSEDGTVRGVPRTLVEAWDTDAKGPDNLGWTLTDGAGDYKICFPGVDQDGGAQDVYIQVSSINNEWDVVNPATGDSYSGVSEVTWDVPAGTLTTIDYESGRGSPLEGGFRVFTSAYETWKAYTGWLGVPGNECWKPGEVNCQSVRILWAPDTAGGSYYCPYAGGAECPNRFELHLGAPAQLRKMTVAHELGHFIMDYTYNGMPPIGPLCQDHWAQKITTPGCAWTEGWADWVAIQVYGDTHYRWGTDGAIDLESPRWFTEGWPSGSGTDAVEGRVAGVLIDLGDSGTRNEKYWDTSSLGPAGMVTAFRKAPADDIHQFLGQLEARDRPAADEVLFHNTVLPGYSEILNDRTAAYRPANLPYTQDFRTTAGSWSVVATATSGAGGADVDMRVTPAGAPNDAVTSSEWGSSGPDFVAVQPTPQDELFSVAVTSDTDYQEFVTEAAKAPDGDLEKGTPMEFGMGADRLVEIRTTWIEKGVPSTINVLPRNGQDLDLFVMAPDAGRWGLPRSAARRSASGGPNKAERITIADPKVTGVYAVIVIRKSGEGNVLLTHT</sequence>
<keyword evidence="1" id="KW-0732">Signal</keyword>
<protein>
    <recommendedName>
        <fullName evidence="4">Carboxypeptidase regulatory-like domain-containing protein</fullName>
    </recommendedName>
</protein>
<name>A0ABV0AM00_9ACTN</name>
<evidence type="ECO:0000256" key="1">
    <source>
        <dbReference type="SAM" id="SignalP"/>
    </source>
</evidence>
<dbReference type="EMBL" id="JBDJAW010000010">
    <property type="protein sequence ID" value="MEN3536320.1"/>
    <property type="molecule type" value="Genomic_DNA"/>
</dbReference>
<organism evidence="2 3">
    <name type="scientific">Microbispora maris</name>
    <dbReference type="NCBI Taxonomy" id="3144104"/>
    <lineage>
        <taxon>Bacteria</taxon>
        <taxon>Bacillati</taxon>
        <taxon>Actinomycetota</taxon>
        <taxon>Actinomycetes</taxon>
        <taxon>Streptosporangiales</taxon>
        <taxon>Streptosporangiaceae</taxon>
        <taxon>Microbispora</taxon>
    </lineage>
</organism>
<comment type="caution">
    <text evidence="2">The sequence shown here is derived from an EMBL/GenBank/DDBJ whole genome shotgun (WGS) entry which is preliminary data.</text>
</comment>
<keyword evidence="3" id="KW-1185">Reference proteome</keyword>
<dbReference type="RefSeq" id="WP_346226313.1">
    <property type="nucleotide sequence ID" value="NZ_JBDJAW010000010.1"/>
</dbReference>
<evidence type="ECO:0000313" key="2">
    <source>
        <dbReference type="EMBL" id="MEN3536320.1"/>
    </source>
</evidence>